<proteinExistence type="inferred from homology"/>
<keyword evidence="4" id="KW-0808">Transferase</keyword>
<keyword evidence="6" id="KW-0235">DNA replication</keyword>
<dbReference type="GO" id="GO:0004519">
    <property type="term" value="F:endonuclease activity"/>
    <property type="evidence" value="ECO:0007669"/>
    <property type="project" value="UniProtKB-KW"/>
</dbReference>
<dbReference type="Pfam" id="PF00910">
    <property type="entry name" value="RNA_helicase"/>
    <property type="match status" value="1"/>
</dbReference>
<name>A0A2R4N982_9VIRU</name>
<comment type="similarity">
    <text evidence="3">Belongs to the nanoviridea/circoviridae replication-associated protein family.</text>
</comment>
<keyword evidence="8" id="KW-0479">Metal-binding</keyword>
<evidence type="ECO:0000256" key="16">
    <source>
        <dbReference type="ARBA" id="ARBA00049360"/>
    </source>
</evidence>
<evidence type="ECO:0000256" key="2">
    <source>
        <dbReference type="ARBA" id="ARBA00004147"/>
    </source>
</evidence>
<keyword evidence="14" id="KW-0511">Multifunctional enzyme</keyword>
<evidence type="ECO:0000256" key="17">
    <source>
        <dbReference type="ARBA" id="ARBA00049943"/>
    </source>
</evidence>
<sequence>MGSSIRRWCFTLNYETEEEAANVVRRIESLNLVYAIVGDEVAPSTGQRHLQGFIHLKTGRRLQGLKTVLGNDRIHLEPTRGSDEQNRDYCSKERVLLEHGVPTRPGVKRPRLAQRFAEEPDELRLEDPGGYRRCVVHGASVEWTRWAAENPFPFPYHNWQLEVLSAIREPADDRTIFWICGRDGGDGKSVFAKYLGLKPDWFYTCGGTRKDVLYQYIEDPKRNLILDVPRCNLEYLNYALLECVKNRAFSSDKYEPLSYLGFDHVHVLVFANVLPDYLKISRDRIKLWNI</sequence>
<keyword evidence="11" id="KW-0378">Hydrolase</keyword>
<evidence type="ECO:0000256" key="15">
    <source>
        <dbReference type="ARBA" id="ARBA00046883"/>
    </source>
</evidence>
<keyword evidence="10" id="KW-0255">Endonuclease</keyword>
<accession>A0A2R4N982</accession>
<comment type="function">
    <text evidence="17">Initiates and terminates the replication only of its own subviral DNA molecule. The closed circular ssDNA genome is first converted to a superhelical dsDNA. Rep binds a specific hairpin at the genome origin of replication. Introduces an endonucleolytic nick within the intergenic region of the genome, thereby initiating the rolling circle replication (RCR). Following cleavage, binds covalently to the 5'-phosphate of DNA as a tyrosyl ester. The cleavage gives rise to a free 3'-OH that serves as a primer for the cellular DNA polymerase. The polymerase synthesizes the (+) strand DNA by rolling circle mechanism. After one round of replication, a Rep-catalyzed nucleotidyl transfer reaction releases a circular single-stranded virus genome, thereby terminating the replication. Displays origin-specific DNA cleavage, nucleotidyl transferase, ATPase and helicase activities.</text>
</comment>
<evidence type="ECO:0000259" key="18">
    <source>
        <dbReference type="PROSITE" id="PS52020"/>
    </source>
</evidence>
<dbReference type="GO" id="GO:0016787">
    <property type="term" value="F:hydrolase activity"/>
    <property type="evidence" value="ECO:0007669"/>
    <property type="project" value="UniProtKB-KW"/>
</dbReference>
<dbReference type="GO" id="GO:0006260">
    <property type="term" value="P:DNA replication"/>
    <property type="evidence" value="ECO:0007669"/>
    <property type="project" value="UniProtKB-KW"/>
</dbReference>
<dbReference type="GO" id="GO:0003724">
    <property type="term" value="F:RNA helicase activity"/>
    <property type="evidence" value="ECO:0007669"/>
    <property type="project" value="InterPro"/>
</dbReference>
<comment type="catalytic activity">
    <reaction evidence="16">
        <text>ATP + H2O = ADP + phosphate + H(+)</text>
        <dbReference type="Rhea" id="RHEA:13065"/>
        <dbReference type="ChEBI" id="CHEBI:15377"/>
        <dbReference type="ChEBI" id="CHEBI:15378"/>
        <dbReference type="ChEBI" id="CHEBI:30616"/>
        <dbReference type="ChEBI" id="CHEBI:43474"/>
        <dbReference type="ChEBI" id="CHEBI:456216"/>
    </reaction>
</comment>
<feature type="domain" description="CRESS-DNA virus Rep endonuclease" evidence="18">
    <location>
        <begin position="2"/>
        <end position="102"/>
    </location>
</feature>
<keyword evidence="9" id="KW-0547">Nucleotide-binding</keyword>
<evidence type="ECO:0000256" key="9">
    <source>
        <dbReference type="ARBA" id="ARBA00022741"/>
    </source>
</evidence>
<evidence type="ECO:0000256" key="7">
    <source>
        <dbReference type="ARBA" id="ARBA00022722"/>
    </source>
</evidence>
<dbReference type="GO" id="GO:0003723">
    <property type="term" value="F:RNA binding"/>
    <property type="evidence" value="ECO:0007669"/>
    <property type="project" value="InterPro"/>
</dbReference>
<dbReference type="InterPro" id="IPR049912">
    <property type="entry name" value="CRESS_DNA_REP"/>
</dbReference>
<comment type="cofactor">
    <cofactor evidence="1">
        <name>Mn(2+)</name>
        <dbReference type="ChEBI" id="CHEBI:29035"/>
    </cofactor>
</comment>
<dbReference type="PROSITE" id="PS52020">
    <property type="entry name" value="CRESS_DNA_REP"/>
    <property type="match status" value="1"/>
</dbReference>
<dbReference type="EMBL" id="MF926425">
    <property type="protein sequence ID" value="AVX29418.1"/>
    <property type="molecule type" value="Genomic_DNA"/>
</dbReference>
<keyword evidence="5" id="KW-0548">Nucleotidyltransferase</keyword>
<dbReference type="Pfam" id="PF02407">
    <property type="entry name" value="Viral_Rep"/>
    <property type="match status" value="1"/>
</dbReference>
<evidence type="ECO:0000256" key="3">
    <source>
        <dbReference type="ARBA" id="ARBA00006649"/>
    </source>
</evidence>
<comment type="subunit">
    <text evidence="15">Homooligomer. Rep binds to repeated DNA motifs (iterons).</text>
</comment>
<reference evidence="19" key="1">
    <citation type="journal article" date="2018" name="Sci. Rep.">
        <title>Analysis of DNAs associated with coconut foliar decay disease implicates a unique single-stranded DNA virus representing a new taxon.</title>
        <authorList>
            <person name="Gronenborn B."/>
            <person name="Randles J.W."/>
            <person name="Knierim D."/>
            <person name="Barriere Q."/>
            <person name="Vetten H.J."/>
            <person name="Warthmann N."/>
            <person name="Cornu D."/>
            <person name="Sileye T."/>
            <person name="Winter S."/>
            <person name="Timchenko T."/>
        </authorList>
    </citation>
    <scope>NUCLEOTIDE SEQUENCE</scope>
    <source>
        <strain evidence="19">CFDA1-[VU-13]</strain>
    </source>
</reference>
<evidence type="ECO:0000256" key="11">
    <source>
        <dbReference type="ARBA" id="ARBA00022801"/>
    </source>
</evidence>
<keyword evidence="12" id="KW-0190">Covalent protein-DNA linkage</keyword>
<evidence type="ECO:0000313" key="19">
    <source>
        <dbReference type="EMBL" id="AVX29418.1"/>
    </source>
</evidence>
<evidence type="ECO:0000256" key="14">
    <source>
        <dbReference type="ARBA" id="ARBA00023268"/>
    </source>
</evidence>
<evidence type="ECO:0000256" key="6">
    <source>
        <dbReference type="ARBA" id="ARBA00022705"/>
    </source>
</evidence>
<evidence type="ECO:0000256" key="10">
    <source>
        <dbReference type="ARBA" id="ARBA00022759"/>
    </source>
</evidence>
<dbReference type="InterPro" id="IPR000605">
    <property type="entry name" value="Helicase_SF3_ssDNA/RNA_vir"/>
</dbReference>
<evidence type="ECO:0000256" key="4">
    <source>
        <dbReference type="ARBA" id="ARBA00022679"/>
    </source>
</evidence>
<protein>
    <submittedName>
        <fullName evidence="19">Replication initiator protein</fullName>
    </submittedName>
</protein>
<dbReference type="GO" id="GO:0016779">
    <property type="term" value="F:nucleotidyltransferase activity"/>
    <property type="evidence" value="ECO:0007669"/>
    <property type="project" value="UniProtKB-KW"/>
</dbReference>
<organism evidence="19">
    <name type="scientific">Coconut foliar decay alphasatellite 1</name>
    <dbReference type="NCBI Taxonomy" id="2161874"/>
    <lineage>
        <taxon>Viruses</taxon>
        <taxon>Viruses incertae sedis</taxon>
        <taxon>Alphasatellitidae</taxon>
        <taxon>Petromoalphasatellitinae</taxon>
        <taxon>Cocosatellite</taxon>
        <taxon>Cocosatellite cocos</taxon>
    </lineage>
</organism>
<keyword evidence="7" id="KW-0540">Nuclease</keyword>
<keyword evidence="13" id="KW-0238">DNA-binding</keyword>
<dbReference type="GO" id="GO:0042025">
    <property type="term" value="C:host cell nucleus"/>
    <property type="evidence" value="ECO:0007669"/>
    <property type="project" value="UniProtKB-SubCell"/>
</dbReference>
<evidence type="ECO:0000256" key="13">
    <source>
        <dbReference type="ARBA" id="ARBA00023125"/>
    </source>
</evidence>
<dbReference type="Gene3D" id="3.40.1310.20">
    <property type="match status" value="1"/>
</dbReference>
<dbReference type="GO" id="GO:0000166">
    <property type="term" value="F:nucleotide binding"/>
    <property type="evidence" value="ECO:0007669"/>
    <property type="project" value="UniProtKB-KW"/>
</dbReference>
<evidence type="ECO:0000256" key="1">
    <source>
        <dbReference type="ARBA" id="ARBA00001936"/>
    </source>
</evidence>
<evidence type="ECO:0000256" key="5">
    <source>
        <dbReference type="ARBA" id="ARBA00022695"/>
    </source>
</evidence>
<comment type="subcellular location">
    <subcellularLocation>
        <location evidence="2">Host nucleus</location>
    </subcellularLocation>
</comment>
<dbReference type="GO" id="GO:0046872">
    <property type="term" value="F:metal ion binding"/>
    <property type="evidence" value="ECO:0007669"/>
    <property type="project" value="UniProtKB-KW"/>
</dbReference>
<dbReference type="GO" id="GO:0003677">
    <property type="term" value="F:DNA binding"/>
    <property type="evidence" value="ECO:0007669"/>
    <property type="project" value="UniProtKB-KW"/>
</dbReference>
<evidence type="ECO:0000256" key="8">
    <source>
        <dbReference type="ARBA" id="ARBA00022723"/>
    </source>
</evidence>
<evidence type="ECO:0000256" key="12">
    <source>
        <dbReference type="ARBA" id="ARBA00023124"/>
    </source>
</evidence>